<dbReference type="PANTHER" id="PTHR37304:SF1">
    <property type="entry name" value="MEMBRANE PROTEIN"/>
    <property type="match status" value="1"/>
</dbReference>
<accession>A0A1F6WWZ5</accession>
<evidence type="ECO:0008006" key="4">
    <source>
        <dbReference type="Google" id="ProtNLM"/>
    </source>
</evidence>
<protein>
    <recommendedName>
        <fullName evidence="4">DUF378 domain-containing protein</fullName>
    </recommendedName>
</protein>
<evidence type="ECO:0000313" key="3">
    <source>
        <dbReference type="Proteomes" id="UP000176187"/>
    </source>
</evidence>
<feature type="transmembrane region" description="Helical" evidence="1">
    <location>
        <begin position="29"/>
        <end position="53"/>
    </location>
</feature>
<dbReference type="InterPro" id="IPR007211">
    <property type="entry name" value="DUF378"/>
</dbReference>
<keyword evidence="1" id="KW-1133">Transmembrane helix</keyword>
<dbReference type="Pfam" id="PF04070">
    <property type="entry name" value="DUF378"/>
    <property type="match status" value="1"/>
</dbReference>
<dbReference type="AlphaFoldDB" id="A0A1F6WWZ5"/>
<comment type="caution">
    <text evidence="2">The sequence shown here is derived from an EMBL/GenBank/DDBJ whole genome shotgun (WGS) entry which is preliminary data.</text>
</comment>
<feature type="transmembrane region" description="Helical" evidence="1">
    <location>
        <begin position="5"/>
        <end position="23"/>
    </location>
</feature>
<organism evidence="2 3">
    <name type="scientific">Candidatus Nomurabacteria bacterium RIFCSPLOWO2_01_FULL_41_12</name>
    <dbReference type="NCBI Taxonomy" id="1801774"/>
    <lineage>
        <taxon>Bacteria</taxon>
        <taxon>Candidatus Nomuraibacteriota</taxon>
    </lineage>
</organism>
<dbReference type="PANTHER" id="PTHR37304">
    <property type="entry name" value="MEMBRANE PROTEIN-RELATED"/>
    <property type="match status" value="1"/>
</dbReference>
<sequence>MVAKVLVIVGAINWGLVGVGMLMGSDLNVVGMLLGSMPTLLAVVYVLVGVAGVMKIFHCKCSKCKAACATCGTDSKMGGNMQ</sequence>
<evidence type="ECO:0000313" key="2">
    <source>
        <dbReference type="EMBL" id="OGI86275.1"/>
    </source>
</evidence>
<keyword evidence="1" id="KW-0812">Transmembrane</keyword>
<reference evidence="2 3" key="1">
    <citation type="journal article" date="2016" name="Nat. Commun.">
        <title>Thousands of microbial genomes shed light on interconnected biogeochemical processes in an aquifer system.</title>
        <authorList>
            <person name="Anantharaman K."/>
            <person name="Brown C.T."/>
            <person name="Hug L.A."/>
            <person name="Sharon I."/>
            <person name="Castelle C.J."/>
            <person name="Probst A.J."/>
            <person name="Thomas B.C."/>
            <person name="Singh A."/>
            <person name="Wilkins M.J."/>
            <person name="Karaoz U."/>
            <person name="Brodie E.L."/>
            <person name="Williams K.H."/>
            <person name="Hubbard S.S."/>
            <person name="Banfield J.F."/>
        </authorList>
    </citation>
    <scope>NUCLEOTIDE SEQUENCE [LARGE SCALE GENOMIC DNA]</scope>
</reference>
<proteinExistence type="predicted"/>
<dbReference type="Proteomes" id="UP000176187">
    <property type="component" value="Unassembled WGS sequence"/>
</dbReference>
<gene>
    <name evidence="2" type="ORF">A3A05_00310</name>
</gene>
<evidence type="ECO:0000256" key="1">
    <source>
        <dbReference type="SAM" id="Phobius"/>
    </source>
</evidence>
<dbReference type="STRING" id="1801774.A3A05_00310"/>
<keyword evidence="1" id="KW-0472">Membrane</keyword>
<name>A0A1F6WWZ5_9BACT</name>
<dbReference type="EMBL" id="MFUY01000010">
    <property type="protein sequence ID" value="OGI86275.1"/>
    <property type="molecule type" value="Genomic_DNA"/>
</dbReference>